<dbReference type="GO" id="GO:0000287">
    <property type="term" value="F:magnesium ion binding"/>
    <property type="evidence" value="ECO:0007669"/>
    <property type="project" value="UniProtKB-ARBA"/>
</dbReference>
<comment type="caution">
    <text evidence="4">The sequence shown here is derived from an EMBL/GenBank/DDBJ whole genome shotgun (WGS) entry which is preliminary data.</text>
</comment>
<evidence type="ECO:0000313" key="4">
    <source>
        <dbReference type="EMBL" id="GGD10535.1"/>
    </source>
</evidence>
<dbReference type="InterPro" id="IPR023198">
    <property type="entry name" value="PGP-like_dom2"/>
</dbReference>
<sequence length="230" mass="24870">MSAFIFDVDGTLAETEEVHRAAFNAAFAEASLPWHWESDRYKELLRVSGGKERMRTFVDEEEILSETPLDDLIPRLHQTKTRHYGQAVAEGQFVLRPGILDFVAEARERGIRLAIATTTSQENVDALLAAAFGGSEAFEVIACGDMVAAKKPAPDIYQLALERLGLPAAACLSFEDSSNGLRAAKAAGLRCVVTPAQYTVDEDFTGADLVLPDLRNAGPVWELFAAGAAA</sequence>
<comment type="similarity">
    <text evidence="1">Belongs to the HAD-like hydrolase superfamily. CbbY/CbbZ/Gph/YieH family.</text>
</comment>
<evidence type="ECO:0000313" key="5">
    <source>
        <dbReference type="Proteomes" id="UP000613160"/>
    </source>
</evidence>
<gene>
    <name evidence="4" type="primary">cbbY</name>
    <name evidence="4" type="ORF">GCM10011335_11780</name>
</gene>
<dbReference type="Proteomes" id="UP000613160">
    <property type="component" value="Unassembled WGS sequence"/>
</dbReference>
<dbReference type="PANTHER" id="PTHR42896:SF2">
    <property type="entry name" value="CBBY-LIKE PROTEIN"/>
    <property type="match status" value="1"/>
</dbReference>
<organism evidence="4 5">
    <name type="scientific">Aureimonas glaciei</name>
    <dbReference type="NCBI Taxonomy" id="1776957"/>
    <lineage>
        <taxon>Bacteria</taxon>
        <taxon>Pseudomonadati</taxon>
        <taxon>Pseudomonadota</taxon>
        <taxon>Alphaproteobacteria</taxon>
        <taxon>Hyphomicrobiales</taxon>
        <taxon>Aurantimonadaceae</taxon>
        <taxon>Aureimonas</taxon>
    </lineage>
</organism>
<protein>
    <submittedName>
        <fullName evidence="4">Protein CbbY</fullName>
    </submittedName>
</protein>
<evidence type="ECO:0000256" key="1">
    <source>
        <dbReference type="ARBA" id="ARBA00006171"/>
    </source>
</evidence>
<dbReference type="InterPro" id="IPR023214">
    <property type="entry name" value="HAD_sf"/>
</dbReference>
<dbReference type="SFLD" id="SFLDF00035">
    <property type="entry name" value="phosphoglycolate_phosphatase"/>
    <property type="match status" value="1"/>
</dbReference>
<keyword evidence="5" id="KW-1185">Reference proteome</keyword>
<evidence type="ECO:0000256" key="3">
    <source>
        <dbReference type="ARBA" id="ARBA00022801"/>
    </source>
</evidence>
<keyword evidence="2" id="KW-0479">Metal-binding</keyword>
<accession>A0A916XUF2</accession>
<reference evidence="4" key="1">
    <citation type="journal article" date="2014" name="Int. J. Syst. Evol. Microbiol.">
        <title>Complete genome sequence of Corynebacterium casei LMG S-19264T (=DSM 44701T), isolated from a smear-ripened cheese.</title>
        <authorList>
            <consortium name="US DOE Joint Genome Institute (JGI-PGF)"/>
            <person name="Walter F."/>
            <person name="Albersmeier A."/>
            <person name="Kalinowski J."/>
            <person name="Ruckert C."/>
        </authorList>
    </citation>
    <scope>NUCLEOTIDE SEQUENCE</scope>
    <source>
        <strain evidence="4">CGMCC 1.15493</strain>
    </source>
</reference>
<dbReference type="RefSeq" id="WP_188849636.1">
    <property type="nucleotide sequence ID" value="NZ_BMJJ01000002.1"/>
</dbReference>
<dbReference type="NCBIfam" id="TIGR01509">
    <property type="entry name" value="HAD-SF-IA-v3"/>
    <property type="match status" value="1"/>
</dbReference>
<name>A0A916XUF2_9HYPH</name>
<dbReference type="InterPro" id="IPR044999">
    <property type="entry name" value="CbbY-like"/>
</dbReference>
<dbReference type="InterPro" id="IPR036412">
    <property type="entry name" value="HAD-like_sf"/>
</dbReference>
<dbReference type="Gene3D" id="3.40.50.1000">
    <property type="entry name" value="HAD superfamily/HAD-like"/>
    <property type="match status" value="1"/>
</dbReference>
<dbReference type="AlphaFoldDB" id="A0A916XUF2"/>
<keyword evidence="3" id="KW-0378">Hydrolase</keyword>
<dbReference type="Pfam" id="PF00702">
    <property type="entry name" value="Hydrolase"/>
    <property type="match status" value="1"/>
</dbReference>
<dbReference type="EMBL" id="BMJJ01000002">
    <property type="protein sequence ID" value="GGD10535.1"/>
    <property type="molecule type" value="Genomic_DNA"/>
</dbReference>
<dbReference type="SFLD" id="SFLDS00003">
    <property type="entry name" value="Haloacid_Dehalogenase"/>
    <property type="match status" value="1"/>
</dbReference>
<dbReference type="FunFam" id="3.40.50.1000:FF:000036">
    <property type="entry name" value="HAD family hydrolase"/>
    <property type="match status" value="1"/>
</dbReference>
<dbReference type="PANTHER" id="PTHR42896">
    <property type="entry name" value="XYLULOSE-1,5-BISPHOSPHATE (XUBP) PHOSPHATASE"/>
    <property type="match status" value="1"/>
</dbReference>
<proteinExistence type="inferred from homology"/>
<dbReference type="SUPFAM" id="SSF56784">
    <property type="entry name" value="HAD-like"/>
    <property type="match status" value="1"/>
</dbReference>
<reference evidence="4" key="2">
    <citation type="submission" date="2020-09" db="EMBL/GenBank/DDBJ databases">
        <authorList>
            <person name="Sun Q."/>
            <person name="Zhou Y."/>
        </authorList>
    </citation>
    <scope>NUCLEOTIDE SEQUENCE</scope>
    <source>
        <strain evidence="4">CGMCC 1.15493</strain>
    </source>
</reference>
<dbReference type="InterPro" id="IPR006439">
    <property type="entry name" value="HAD-SF_hydro_IA"/>
</dbReference>
<dbReference type="GO" id="GO:0016787">
    <property type="term" value="F:hydrolase activity"/>
    <property type="evidence" value="ECO:0007669"/>
    <property type="project" value="UniProtKB-KW"/>
</dbReference>
<dbReference type="Gene3D" id="1.10.150.240">
    <property type="entry name" value="Putative phosphatase, domain 2"/>
    <property type="match status" value="1"/>
</dbReference>
<dbReference type="PRINTS" id="PR00413">
    <property type="entry name" value="HADHALOGNASE"/>
</dbReference>
<dbReference type="SFLD" id="SFLDG01135">
    <property type="entry name" value="C1.5.6:_HAD__Beta-PGM__Phospha"/>
    <property type="match status" value="1"/>
</dbReference>
<dbReference type="SFLD" id="SFLDG01129">
    <property type="entry name" value="C1.5:_HAD__Beta-PGM__Phosphata"/>
    <property type="match status" value="1"/>
</dbReference>
<evidence type="ECO:0000256" key="2">
    <source>
        <dbReference type="ARBA" id="ARBA00022723"/>
    </source>
</evidence>